<evidence type="ECO:0000313" key="2">
    <source>
        <dbReference type="Proteomes" id="UP000249464"/>
    </source>
</evidence>
<dbReference type="Proteomes" id="UP000249464">
    <property type="component" value="Unassembled WGS sequence"/>
</dbReference>
<evidence type="ECO:0000313" key="1">
    <source>
        <dbReference type="EMBL" id="SGZ29561.1"/>
    </source>
</evidence>
<dbReference type="AlphaFoldDB" id="A0A2X0MRL8"/>
<keyword evidence="2" id="KW-1185">Reference proteome</keyword>
<name>A0A2X0MRL8_9BASI</name>
<protein>
    <submittedName>
        <fullName evidence="1">BQ5605_C051g12536 protein</fullName>
    </submittedName>
</protein>
<organism evidence="1 2">
    <name type="scientific">Microbotryum silenes-dioicae</name>
    <dbReference type="NCBI Taxonomy" id="796604"/>
    <lineage>
        <taxon>Eukaryota</taxon>
        <taxon>Fungi</taxon>
        <taxon>Dikarya</taxon>
        <taxon>Basidiomycota</taxon>
        <taxon>Pucciniomycotina</taxon>
        <taxon>Microbotryomycetes</taxon>
        <taxon>Microbotryales</taxon>
        <taxon>Microbotryaceae</taxon>
        <taxon>Microbotryum</taxon>
    </lineage>
</organism>
<reference evidence="1 2" key="1">
    <citation type="submission" date="2016-11" db="EMBL/GenBank/DDBJ databases">
        <authorList>
            <person name="Jaros S."/>
            <person name="Januszkiewicz K."/>
            <person name="Wedrychowicz H."/>
        </authorList>
    </citation>
    <scope>NUCLEOTIDE SEQUENCE [LARGE SCALE GENOMIC DNA]</scope>
</reference>
<gene>
    <name evidence="1" type="primary">BQ5605_C051g12536</name>
    <name evidence="1" type="ORF">BQ5605_C051G12536</name>
</gene>
<proteinExistence type="predicted"/>
<accession>A0A2X0MRL8</accession>
<sequence>MYGYVARKRGSEARGARHFSASVWVLSLPLRGTHSFEPILKPEYSLQYLFKDNEYDESIGPVLAILL</sequence>
<dbReference type="EMBL" id="FQNC01000096">
    <property type="protein sequence ID" value="SGZ29561.1"/>
    <property type="molecule type" value="Genomic_DNA"/>
</dbReference>